<dbReference type="RefSeq" id="WP_349229200.1">
    <property type="nucleotide sequence ID" value="NZ_JBBMFJ010000012.1"/>
</dbReference>
<accession>A0ABV1HKZ0</accession>
<evidence type="ECO:0000313" key="2">
    <source>
        <dbReference type="Proteomes" id="UP001437460"/>
    </source>
</evidence>
<reference evidence="1 2" key="1">
    <citation type="submission" date="2024-03" db="EMBL/GenBank/DDBJ databases">
        <title>Human intestinal bacterial collection.</title>
        <authorList>
            <person name="Pauvert C."/>
            <person name="Hitch T.C.A."/>
            <person name="Clavel T."/>
        </authorList>
    </citation>
    <scope>NUCLEOTIDE SEQUENCE [LARGE SCALE GENOMIC DNA]</scope>
    <source>
        <strain evidence="1 2">CLA-AP-H27</strain>
    </source>
</reference>
<dbReference type="Proteomes" id="UP001437460">
    <property type="component" value="Unassembled WGS sequence"/>
</dbReference>
<keyword evidence="2" id="KW-1185">Reference proteome</keyword>
<name>A0ABV1HKZ0_9FIRM</name>
<protein>
    <submittedName>
        <fullName evidence="1">Uncharacterized protein</fullName>
    </submittedName>
</protein>
<comment type="caution">
    <text evidence="1">The sequence shown here is derived from an EMBL/GenBank/DDBJ whole genome shotgun (WGS) entry which is preliminary data.</text>
</comment>
<organism evidence="1 2">
    <name type="scientific">Ventrimonas faecis</name>
    <dbReference type="NCBI Taxonomy" id="3133170"/>
    <lineage>
        <taxon>Bacteria</taxon>
        <taxon>Bacillati</taxon>
        <taxon>Bacillota</taxon>
        <taxon>Clostridia</taxon>
        <taxon>Lachnospirales</taxon>
        <taxon>Lachnospiraceae</taxon>
        <taxon>Ventrimonas</taxon>
    </lineage>
</organism>
<gene>
    <name evidence="1" type="ORF">WMO41_07395</name>
</gene>
<dbReference type="EMBL" id="JBBMFJ010000012">
    <property type="protein sequence ID" value="MEQ2562987.1"/>
    <property type="molecule type" value="Genomic_DNA"/>
</dbReference>
<sequence>MAKIMKDTAQEQALLEVADLLQQLKTLDNSTKNPESSLSCTHRVGSGRMQRLPIPENYLVSMIATVQADLQKKINSLCKKYRIELEADEAALMGTGIGDEIE</sequence>
<proteinExistence type="predicted"/>
<evidence type="ECO:0000313" key="1">
    <source>
        <dbReference type="EMBL" id="MEQ2562987.1"/>
    </source>
</evidence>